<dbReference type="Gene3D" id="3.40.50.720">
    <property type="entry name" value="NAD(P)-binding Rossmann-like Domain"/>
    <property type="match status" value="1"/>
</dbReference>
<gene>
    <name evidence="2" type="ORF">SAMN05192580_2617</name>
</gene>
<sequence length="241" mass="25222">MTQPHILVTGTSRGIGAAIVAALAPHARVVGHATTADDGRLAADLSRPEAAGLLWREALAALDGRIDVLVNNAGIFEAASIDAPDQAWRDAWERTMQVNLTASAELSRLAVLHWQQQGAGAEAGRGRLVNVASRAAYRGDSPAHWHYAASKAGMVAMTKTIARGYARDGILAFAVCPGFTMTGMAEDYLASRGGDQLLADIPLGRVADPAEVAEAVRFLALEAPPSMTGAVLDLNGASYVR</sequence>
<dbReference type="OrthoDB" id="9804774at2"/>
<dbReference type="GO" id="GO:0016616">
    <property type="term" value="F:oxidoreductase activity, acting on the CH-OH group of donors, NAD or NADP as acceptor"/>
    <property type="evidence" value="ECO:0007669"/>
    <property type="project" value="TreeGrafter"/>
</dbReference>
<proteinExistence type="inferred from homology"/>
<keyword evidence="3" id="KW-1185">Reference proteome</keyword>
<dbReference type="PANTHER" id="PTHR42760">
    <property type="entry name" value="SHORT-CHAIN DEHYDROGENASES/REDUCTASES FAMILY MEMBER"/>
    <property type="match status" value="1"/>
</dbReference>
<dbReference type="Pfam" id="PF13561">
    <property type="entry name" value="adh_short_C2"/>
    <property type="match status" value="1"/>
</dbReference>
<evidence type="ECO:0000313" key="3">
    <source>
        <dbReference type="Proteomes" id="UP000198824"/>
    </source>
</evidence>
<dbReference type="GO" id="GO:0030497">
    <property type="term" value="P:fatty acid elongation"/>
    <property type="evidence" value="ECO:0007669"/>
    <property type="project" value="TreeGrafter"/>
</dbReference>
<reference evidence="2 3" key="1">
    <citation type="submission" date="2016-10" db="EMBL/GenBank/DDBJ databases">
        <authorList>
            <person name="de Groot N.N."/>
        </authorList>
    </citation>
    <scope>NUCLEOTIDE SEQUENCE [LARGE SCALE GENOMIC DNA]</scope>
    <source>
        <strain evidence="2 3">S5-249</strain>
    </source>
</reference>
<dbReference type="RefSeq" id="WP_093315179.1">
    <property type="nucleotide sequence ID" value="NZ_FOZG01000002.1"/>
</dbReference>
<accession>A0A1I6LDV4</accession>
<dbReference type="InterPro" id="IPR036291">
    <property type="entry name" value="NAD(P)-bd_dom_sf"/>
</dbReference>
<dbReference type="PRINTS" id="PR00080">
    <property type="entry name" value="SDRFAMILY"/>
</dbReference>
<comment type="similarity">
    <text evidence="1">Belongs to the short-chain dehydrogenases/reductases (SDR) family.</text>
</comment>
<protein>
    <submittedName>
        <fullName evidence="2">NAD(P)-dependent dehydrogenase, short-chain alcohol dehydrogenase family</fullName>
    </submittedName>
</protein>
<evidence type="ECO:0000313" key="2">
    <source>
        <dbReference type="EMBL" id="SFS01584.1"/>
    </source>
</evidence>
<dbReference type="SUPFAM" id="SSF51735">
    <property type="entry name" value="NAD(P)-binding Rossmann-fold domains"/>
    <property type="match status" value="1"/>
</dbReference>
<dbReference type="Proteomes" id="UP000198824">
    <property type="component" value="Unassembled WGS sequence"/>
</dbReference>
<dbReference type="STRING" id="1166337.SAMN05192580_2617"/>
<dbReference type="PANTHER" id="PTHR42760:SF135">
    <property type="entry name" value="BLL7886 PROTEIN"/>
    <property type="match status" value="1"/>
</dbReference>
<organism evidence="2 3">
    <name type="scientific">Sphingomonas jatrophae</name>
    <dbReference type="NCBI Taxonomy" id="1166337"/>
    <lineage>
        <taxon>Bacteria</taxon>
        <taxon>Pseudomonadati</taxon>
        <taxon>Pseudomonadota</taxon>
        <taxon>Alphaproteobacteria</taxon>
        <taxon>Sphingomonadales</taxon>
        <taxon>Sphingomonadaceae</taxon>
        <taxon>Sphingomonas</taxon>
    </lineage>
</organism>
<dbReference type="PRINTS" id="PR00081">
    <property type="entry name" value="GDHRDH"/>
</dbReference>
<dbReference type="AlphaFoldDB" id="A0A1I6LDV4"/>
<evidence type="ECO:0000256" key="1">
    <source>
        <dbReference type="ARBA" id="ARBA00006484"/>
    </source>
</evidence>
<name>A0A1I6LDV4_9SPHN</name>
<dbReference type="EMBL" id="FOZG01000002">
    <property type="protein sequence ID" value="SFS01584.1"/>
    <property type="molecule type" value="Genomic_DNA"/>
</dbReference>
<dbReference type="InterPro" id="IPR002347">
    <property type="entry name" value="SDR_fam"/>
</dbReference>